<gene>
    <name evidence="2" type="ORF">LSAT_V11C200091900</name>
</gene>
<comment type="caution">
    <text evidence="2">The sequence shown here is derived from an EMBL/GenBank/DDBJ whole genome shotgun (WGS) entry which is preliminary data.</text>
</comment>
<protein>
    <recommendedName>
        <fullName evidence="1">HAT C-terminal dimerisation domain-containing protein</fullName>
    </recommendedName>
</protein>
<dbReference type="InterPro" id="IPR008906">
    <property type="entry name" value="HATC_C_dom"/>
</dbReference>
<dbReference type="Proteomes" id="UP000235145">
    <property type="component" value="Unassembled WGS sequence"/>
</dbReference>
<feature type="domain" description="HAT C-terminal dimerisation" evidence="1">
    <location>
        <begin position="123"/>
        <end position="180"/>
    </location>
</feature>
<evidence type="ECO:0000313" key="2">
    <source>
        <dbReference type="EMBL" id="KAJ0221660.1"/>
    </source>
</evidence>
<dbReference type="AlphaFoldDB" id="A0A9R1WAQ8"/>
<reference evidence="2 3" key="1">
    <citation type="journal article" date="2017" name="Nat. Commun.">
        <title>Genome assembly with in vitro proximity ligation data and whole-genome triplication in lettuce.</title>
        <authorList>
            <person name="Reyes-Chin-Wo S."/>
            <person name="Wang Z."/>
            <person name="Yang X."/>
            <person name="Kozik A."/>
            <person name="Arikit S."/>
            <person name="Song C."/>
            <person name="Xia L."/>
            <person name="Froenicke L."/>
            <person name="Lavelle D.O."/>
            <person name="Truco M.J."/>
            <person name="Xia R."/>
            <person name="Zhu S."/>
            <person name="Xu C."/>
            <person name="Xu H."/>
            <person name="Xu X."/>
            <person name="Cox K."/>
            <person name="Korf I."/>
            <person name="Meyers B.C."/>
            <person name="Michelmore R.W."/>
        </authorList>
    </citation>
    <scope>NUCLEOTIDE SEQUENCE [LARGE SCALE GENOMIC DNA]</scope>
    <source>
        <strain evidence="3">cv. Salinas</strain>
        <tissue evidence="2">Seedlings</tissue>
    </source>
</reference>
<dbReference type="GO" id="GO:0046983">
    <property type="term" value="F:protein dimerization activity"/>
    <property type="evidence" value="ECO:0007669"/>
    <property type="project" value="InterPro"/>
</dbReference>
<dbReference type="EMBL" id="NBSK02000002">
    <property type="protein sequence ID" value="KAJ0221660.1"/>
    <property type="molecule type" value="Genomic_DNA"/>
</dbReference>
<organism evidence="2 3">
    <name type="scientific">Lactuca sativa</name>
    <name type="common">Garden lettuce</name>
    <dbReference type="NCBI Taxonomy" id="4236"/>
    <lineage>
        <taxon>Eukaryota</taxon>
        <taxon>Viridiplantae</taxon>
        <taxon>Streptophyta</taxon>
        <taxon>Embryophyta</taxon>
        <taxon>Tracheophyta</taxon>
        <taxon>Spermatophyta</taxon>
        <taxon>Magnoliopsida</taxon>
        <taxon>eudicotyledons</taxon>
        <taxon>Gunneridae</taxon>
        <taxon>Pentapetalae</taxon>
        <taxon>asterids</taxon>
        <taxon>campanulids</taxon>
        <taxon>Asterales</taxon>
        <taxon>Asteraceae</taxon>
        <taxon>Cichorioideae</taxon>
        <taxon>Cichorieae</taxon>
        <taxon>Lactucinae</taxon>
        <taxon>Lactuca</taxon>
    </lineage>
</organism>
<evidence type="ECO:0000313" key="3">
    <source>
        <dbReference type="Proteomes" id="UP000235145"/>
    </source>
</evidence>
<accession>A0A9R1WAQ8</accession>
<keyword evidence="3" id="KW-1185">Reference proteome</keyword>
<proteinExistence type="predicted"/>
<sequence length="207" mass="23879">MGEIYEKMDMLGEIKDVISNNKYASYYLEVEKILLTRWEKMTIPLHCLGFALCPRFYDTCYLSTLASGGIAREAPKLDKEVVLGVMEAFKKICESQEEYRMLREQFATFYMRKGLHSTTSSHMDVVTMDAIDWWSSYGSKTPELANVAIRVLSQPSNSSSAERNWSTYSYIHNVKRNRLNCKGQTSWCLSTQTFNSSHIFLKITKQV</sequence>
<name>A0A9R1WAQ8_LACSA</name>
<dbReference type="Pfam" id="PF05699">
    <property type="entry name" value="Dimer_Tnp_hAT"/>
    <property type="match status" value="1"/>
</dbReference>
<dbReference type="InterPro" id="IPR012337">
    <property type="entry name" value="RNaseH-like_sf"/>
</dbReference>
<evidence type="ECO:0000259" key="1">
    <source>
        <dbReference type="Pfam" id="PF05699"/>
    </source>
</evidence>
<dbReference type="SUPFAM" id="SSF53098">
    <property type="entry name" value="Ribonuclease H-like"/>
    <property type="match status" value="1"/>
</dbReference>